<gene>
    <name evidence="2" type="ORF">RM445_16340</name>
</gene>
<sequence length="109" mass="11776">MIAEYAPGATGTSSRPADLAKVVCADPDLLALEFDALMAANYPDLADRPDPRPPRGIARLLTRRLPLTRPSLPVRREPPRVADEQADEERAGARQRAPPAATRADRPSA</sequence>
<comment type="caution">
    <text evidence="2">The sequence shown here is derived from an EMBL/GenBank/DDBJ whole genome shotgun (WGS) entry which is preliminary data.</text>
</comment>
<accession>A0ABU2NBJ8</accession>
<feature type="region of interest" description="Disordered" evidence="1">
    <location>
        <begin position="42"/>
        <end position="109"/>
    </location>
</feature>
<evidence type="ECO:0000313" key="3">
    <source>
        <dbReference type="Proteomes" id="UP001183202"/>
    </source>
</evidence>
<proteinExistence type="predicted"/>
<organism evidence="2 3">
    <name type="scientific">Pseudonocardia charpentierae</name>
    <dbReference type="NCBI Taxonomy" id="3075545"/>
    <lineage>
        <taxon>Bacteria</taxon>
        <taxon>Bacillati</taxon>
        <taxon>Actinomycetota</taxon>
        <taxon>Actinomycetes</taxon>
        <taxon>Pseudonocardiales</taxon>
        <taxon>Pseudonocardiaceae</taxon>
        <taxon>Pseudonocardia</taxon>
    </lineage>
</organism>
<dbReference type="Proteomes" id="UP001183202">
    <property type="component" value="Unassembled WGS sequence"/>
</dbReference>
<dbReference type="EMBL" id="JAVREJ010000011">
    <property type="protein sequence ID" value="MDT0351100.1"/>
    <property type="molecule type" value="Genomic_DNA"/>
</dbReference>
<evidence type="ECO:0000313" key="2">
    <source>
        <dbReference type="EMBL" id="MDT0351100.1"/>
    </source>
</evidence>
<dbReference type="RefSeq" id="WP_311557248.1">
    <property type="nucleotide sequence ID" value="NZ_JAVREJ010000011.1"/>
</dbReference>
<evidence type="ECO:0000256" key="1">
    <source>
        <dbReference type="SAM" id="MobiDB-lite"/>
    </source>
</evidence>
<feature type="compositionally biased region" description="Low complexity" evidence="1">
    <location>
        <begin position="59"/>
        <end position="73"/>
    </location>
</feature>
<feature type="compositionally biased region" description="Basic and acidic residues" evidence="1">
    <location>
        <begin position="74"/>
        <end position="92"/>
    </location>
</feature>
<protein>
    <submittedName>
        <fullName evidence="2">Uncharacterized protein</fullName>
    </submittedName>
</protein>
<name>A0ABU2NBJ8_9PSEU</name>
<reference evidence="3" key="1">
    <citation type="submission" date="2023-07" db="EMBL/GenBank/DDBJ databases">
        <title>30 novel species of actinomycetes from the DSMZ collection.</title>
        <authorList>
            <person name="Nouioui I."/>
        </authorList>
    </citation>
    <scope>NUCLEOTIDE SEQUENCE [LARGE SCALE GENOMIC DNA]</scope>
    <source>
        <strain evidence="3">DSM 45834</strain>
    </source>
</reference>
<keyword evidence="3" id="KW-1185">Reference proteome</keyword>